<dbReference type="GO" id="GO:0036297">
    <property type="term" value="P:interstrand cross-link repair"/>
    <property type="evidence" value="ECO:0007669"/>
    <property type="project" value="TreeGrafter"/>
</dbReference>
<protein>
    <submittedName>
        <fullName evidence="8">LAFE_0C10792g1_1</fullName>
    </submittedName>
</protein>
<dbReference type="CDD" id="cd16273">
    <property type="entry name" value="SNM1A-1C-like_MBL-fold"/>
    <property type="match status" value="1"/>
</dbReference>
<keyword evidence="9" id="KW-1185">Reference proteome</keyword>
<dbReference type="STRING" id="4955.A0A1G4MAH5"/>
<evidence type="ECO:0000256" key="3">
    <source>
        <dbReference type="ARBA" id="ARBA00022763"/>
    </source>
</evidence>
<dbReference type="GO" id="GO:0005634">
    <property type="term" value="C:nucleus"/>
    <property type="evidence" value="ECO:0007669"/>
    <property type="project" value="UniProtKB-SubCell"/>
</dbReference>
<evidence type="ECO:0000256" key="1">
    <source>
        <dbReference type="ARBA" id="ARBA00004123"/>
    </source>
</evidence>
<dbReference type="EMBL" id="LT598485">
    <property type="protein sequence ID" value="SCW00735.1"/>
    <property type="molecule type" value="Genomic_DNA"/>
</dbReference>
<dbReference type="GO" id="GO:0006303">
    <property type="term" value="P:double-strand break repair via nonhomologous end joining"/>
    <property type="evidence" value="ECO:0007669"/>
    <property type="project" value="TreeGrafter"/>
</dbReference>
<gene>
    <name evidence="8" type="ORF">LAFE_0C10792G</name>
</gene>
<keyword evidence="5" id="KW-0539">Nucleus</keyword>
<feature type="region of interest" description="Disordered" evidence="6">
    <location>
        <begin position="127"/>
        <end position="147"/>
    </location>
</feature>
<dbReference type="Proteomes" id="UP000190831">
    <property type="component" value="Chromosome C"/>
</dbReference>
<proteinExistence type="inferred from homology"/>
<evidence type="ECO:0000313" key="9">
    <source>
        <dbReference type="Proteomes" id="UP000190831"/>
    </source>
</evidence>
<dbReference type="OrthoDB" id="262529at2759"/>
<dbReference type="SMART" id="SM00849">
    <property type="entry name" value="Lactamase_B"/>
    <property type="match status" value="1"/>
</dbReference>
<keyword evidence="4" id="KW-0234">DNA repair</keyword>
<dbReference type="GO" id="GO:0003684">
    <property type="term" value="F:damaged DNA binding"/>
    <property type="evidence" value="ECO:0007669"/>
    <property type="project" value="TreeGrafter"/>
</dbReference>
<organism evidence="8 9">
    <name type="scientific">Lachancea fermentati</name>
    <name type="common">Zygosaccharomyces fermentati</name>
    <dbReference type="NCBI Taxonomy" id="4955"/>
    <lineage>
        <taxon>Eukaryota</taxon>
        <taxon>Fungi</taxon>
        <taxon>Dikarya</taxon>
        <taxon>Ascomycota</taxon>
        <taxon>Saccharomycotina</taxon>
        <taxon>Saccharomycetes</taxon>
        <taxon>Saccharomycetales</taxon>
        <taxon>Saccharomycetaceae</taxon>
        <taxon>Lachancea</taxon>
    </lineage>
</organism>
<evidence type="ECO:0000256" key="5">
    <source>
        <dbReference type="ARBA" id="ARBA00023242"/>
    </source>
</evidence>
<dbReference type="Gene3D" id="3.40.50.12650">
    <property type="match status" value="1"/>
</dbReference>
<accession>A0A1G4MAH5</accession>
<evidence type="ECO:0000256" key="6">
    <source>
        <dbReference type="SAM" id="MobiDB-lite"/>
    </source>
</evidence>
<dbReference type="GO" id="GO:0035312">
    <property type="term" value="F:5'-3' DNA exonuclease activity"/>
    <property type="evidence" value="ECO:0007669"/>
    <property type="project" value="TreeGrafter"/>
</dbReference>
<dbReference type="InterPro" id="IPR036866">
    <property type="entry name" value="RibonucZ/Hydroxyglut_hydro"/>
</dbReference>
<sequence length="559" mass="63616">MRNQRQRTLFEFAAARAARPPRSAPVVIDLEADEDSEHDTNDRPTPAQPILIDDDDDDNDDVATRVVAPVDPVGPAHQLEVEAKVSVAELPLLKPASPKPSCPLCGVSLAALELHLRELHCDQCADIKKTSPPLPKPKRPRKPLPPLPSVKKVHFRNFSIAVDGFNFADAPPISQYFLSHFHADHYIGLKKSWSQGAIYCSTVTAQLLTLKLRVPPEIIVELPLDTPFEIGPNVSVICLDANHCPGATVFLFHETDHLDRSRTRQWVLHTGDFRSNNLLIDRILAYTHGESIHKVYLDTTYMYPSYHFPLQPSVLQVTSEFAGQINEVGARKLFNNRQSSILSYVTASLSRRHIYNYVFVVGTYTIGKEKLAVAIAQWLDTKIFLPKDSPKDRIVQVYQHLLPQDIFTYDITKACVHLVPMRTLSSKDSLNNYFKPIAHIYKDMIAFTPTGWTFSNGGRFVKLYETPQEKIDHTRALMQDAQVDKFNSEIIFKQYKPLAKFQVFKVPYSEHSSFKDLANFCIRVPWVQIIPTVNTHNDYMVNQMKEWFSTWKKIQSLNS</sequence>
<dbReference type="AlphaFoldDB" id="A0A1G4MAH5"/>
<evidence type="ECO:0000313" key="8">
    <source>
        <dbReference type="EMBL" id="SCW00735.1"/>
    </source>
</evidence>
<comment type="similarity">
    <text evidence="2">Belongs to the DNA repair metallo-beta-lactamase (DRMBL) family.</text>
</comment>
<dbReference type="InterPro" id="IPR011084">
    <property type="entry name" value="DRMBL"/>
</dbReference>
<comment type="subcellular location">
    <subcellularLocation>
        <location evidence="1">Nucleus</location>
    </subcellularLocation>
</comment>
<dbReference type="SUPFAM" id="SSF56281">
    <property type="entry name" value="Metallo-hydrolase/oxidoreductase"/>
    <property type="match status" value="1"/>
</dbReference>
<reference evidence="8 9" key="1">
    <citation type="submission" date="2016-03" db="EMBL/GenBank/DDBJ databases">
        <authorList>
            <person name="Devillers H."/>
        </authorList>
    </citation>
    <scope>NUCLEOTIDE SEQUENCE [LARGE SCALE GENOMIC DNA]</scope>
    <source>
        <strain evidence="8">CBS 6772</strain>
    </source>
</reference>
<keyword evidence="3" id="KW-0227">DNA damage</keyword>
<dbReference type="Gene3D" id="3.60.15.10">
    <property type="entry name" value="Ribonuclease Z/Hydroxyacylglutathione hydrolase-like"/>
    <property type="match status" value="1"/>
</dbReference>
<dbReference type="OMA" id="KSGPIYC"/>
<evidence type="ECO:0000256" key="2">
    <source>
        <dbReference type="ARBA" id="ARBA00010304"/>
    </source>
</evidence>
<feature type="domain" description="Metallo-beta-lactamase" evidence="7">
    <location>
        <begin position="146"/>
        <end position="306"/>
    </location>
</feature>
<dbReference type="InterPro" id="IPR001279">
    <property type="entry name" value="Metallo-B-lactamas"/>
</dbReference>
<dbReference type="PANTHER" id="PTHR23240:SF6">
    <property type="entry name" value="DNA CROSS-LINK REPAIR 1A PROTEIN"/>
    <property type="match status" value="1"/>
</dbReference>
<name>A0A1G4MAH5_LACFM</name>
<evidence type="ECO:0000256" key="4">
    <source>
        <dbReference type="ARBA" id="ARBA00023204"/>
    </source>
</evidence>
<dbReference type="Pfam" id="PF07522">
    <property type="entry name" value="DRMBL"/>
    <property type="match status" value="1"/>
</dbReference>
<feature type="region of interest" description="Disordered" evidence="6">
    <location>
        <begin position="1"/>
        <end position="61"/>
    </location>
</feature>
<feature type="compositionally biased region" description="Acidic residues" evidence="6">
    <location>
        <begin position="52"/>
        <end position="61"/>
    </location>
</feature>
<feature type="compositionally biased region" description="Low complexity" evidence="6">
    <location>
        <begin position="13"/>
        <end position="25"/>
    </location>
</feature>
<evidence type="ECO:0000259" key="7">
    <source>
        <dbReference type="SMART" id="SM00849"/>
    </source>
</evidence>
<dbReference type="PANTHER" id="PTHR23240">
    <property type="entry name" value="DNA CROSS-LINK REPAIR PROTEIN PSO2/SNM1-RELATED"/>
    <property type="match status" value="1"/>
</dbReference>